<comment type="caution">
    <text evidence="2">The sequence shown here is derived from an EMBL/GenBank/DDBJ whole genome shotgun (WGS) entry which is preliminary data.</text>
</comment>
<protein>
    <submittedName>
        <fullName evidence="2">SoxR reducing system RseC family protein</fullName>
    </submittedName>
</protein>
<sequence>MSVVGTVDKLERGFAIVTMERQDMCGECHACELMGETKKCTLKCVNSCHSKIGDKVEVDVAKASFLKATLIMYGLPLLGLLLGIGMGYFISELASLVLGIICMGLIYAGVKWGDKKNKYNKMLPAAVRVLK</sequence>
<name>A0AA42DK84_9FIRM</name>
<evidence type="ECO:0000313" key="2">
    <source>
        <dbReference type="EMBL" id="MDA3730390.1"/>
    </source>
</evidence>
<dbReference type="Proteomes" id="UP001169242">
    <property type="component" value="Unassembled WGS sequence"/>
</dbReference>
<evidence type="ECO:0000313" key="3">
    <source>
        <dbReference type="Proteomes" id="UP001169242"/>
    </source>
</evidence>
<keyword evidence="1" id="KW-1133">Transmembrane helix</keyword>
<organism evidence="2 3">
    <name type="scientific">Holtiella tumoricola</name>
    <dbReference type="NCBI Taxonomy" id="3018743"/>
    <lineage>
        <taxon>Bacteria</taxon>
        <taxon>Bacillati</taxon>
        <taxon>Bacillota</taxon>
        <taxon>Clostridia</taxon>
        <taxon>Lachnospirales</taxon>
        <taxon>Cellulosilyticaceae</taxon>
        <taxon>Holtiella</taxon>
    </lineage>
</organism>
<keyword evidence="1" id="KW-0812">Transmembrane</keyword>
<dbReference type="RefSeq" id="WP_271011037.1">
    <property type="nucleotide sequence ID" value="NZ_JAQIFT010000012.1"/>
</dbReference>
<dbReference type="PIRSF" id="PIRSF004923">
    <property type="entry name" value="RseC"/>
    <property type="match status" value="1"/>
</dbReference>
<dbReference type="PANTHER" id="PTHR35867">
    <property type="entry name" value="PROTEIN RSEC"/>
    <property type="match status" value="1"/>
</dbReference>
<dbReference type="InterPro" id="IPR026268">
    <property type="entry name" value="RseC"/>
</dbReference>
<dbReference type="PANTHER" id="PTHR35867:SF1">
    <property type="entry name" value="PROTEIN RSEC"/>
    <property type="match status" value="1"/>
</dbReference>
<dbReference type="Pfam" id="PF04246">
    <property type="entry name" value="RseC_MucC"/>
    <property type="match status" value="1"/>
</dbReference>
<dbReference type="InterPro" id="IPR007359">
    <property type="entry name" value="SigmaE_reg_RseC_MucC"/>
</dbReference>
<keyword evidence="3" id="KW-1185">Reference proteome</keyword>
<accession>A0AA42DK84</accession>
<feature type="transmembrane region" description="Helical" evidence="1">
    <location>
        <begin position="70"/>
        <end position="90"/>
    </location>
</feature>
<dbReference type="AlphaFoldDB" id="A0AA42DK84"/>
<evidence type="ECO:0000256" key="1">
    <source>
        <dbReference type="SAM" id="Phobius"/>
    </source>
</evidence>
<gene>
    <name evidence="2" type="ORF">PBV87_02575</name>
</gene>
<dbReference type="EMBL" id="JAQIFT010000012">
    <property type="protein sequence ID" value="MDA3730390.1"/>
    <property type="molecule type" value="Genomic_DNA"/>
</dbReference>
<proteinExistence type="predicted"/>
<keyword evidence="1" id="KW-0472">Membrane</keyword>
<feature type="transmembrane region" description="Helical" evidence="1">
    <location>
        <begin position="96"/>
        <end position="113"/>
    </location>
</feature>
<reference evidence="2" key="1">
    <citation type="journal article" date="2023" name="Int. J. Syst. Evol. Microbiol.">
        <title>&lt;i&gt;Holtiella tumoricola&lt;/i&gt; gen. nov. sp. nov., isolated from a human clinical sample.</title>
        <authorList>
            <person name="Allen-Vercoe E."/>
            <person name="Daigneault M.C."/>
            <person name="Vancuren S.J."/>
            <person name="Cochrane K."/>
            <person name="O'Neal L.L."/>
            <person name="Sankaranarayanan K."/>
            <person name="Lawson P.A."/>
        </authorList>
    </citation>
    <scope>NUCLEOTIDE SEQUENCE</scope>
    <source>
        <strain evidence="2">CC70A</strain>
    </source>
</reference>